<evidence type="ECO:0000256" key="1">
    <source>
        <dbReference type="SAM" id="MobiDB-lite"/>
    </source>
</evidence>
<gene>
    <name evidence="2" type="ORF">chiPu_0011821</name>
</gene>
<reference evidence="2 3" key="1">
    <citation type="journal article" date="2018" name="Nat. Ecol. Evol.">
        <title>Shark genomes provide insights into elasmobranch evolution and the origin of vertebrates.</title>
        <authorList>
            <person name="Hara Y"/>
            <person name="Yamaguchi K"/>
            <person name="Onimaru K"/>
            <person name="Kadota M"/>
            <person name="Koyanagi M"/>
            <person name="Keeley SD"/>
            <person name="Tatsumi K"/>
            <person name="Tanaka K"/>
            <person name="Motone F"/>
            <person name="Kageyama Y"/>
            <person name="Nozu R"/>
            <person name="Adachi N"/>
            <person name="Nishimura O"/>
            <person name="Nakagawa R"/>
            <person name="Tanegashima C"/>
            <person name="Kiyatake I"/>
            <person name="Matsumoto R"/>
            <person name="Murakumo K"/>
            <person name="Nishida K"/>
            <person name="Terakita A"/>
            <person name="Kuratani S"/>
            <person name="Sato K"/>
            <person name="Hyodo S Kuraku.S."/>
        </authorList>
    </citation>
    <scope>NUCLEOTIDE SEQUENCE [LARGE SCALE GENOMIC DNA]</scope>
</reference>
<accession>A0A401SSL1</accession>
<dbReference type="AlphaFoldDB" id="A0A401SSL1"/>
<feature type="region of interest" description="Disordered" evidence="1">
    <location>
        <begin position="1"/>
        <end position="79"/>
    </location>
</feature>
<comment type="caution">
    <text evidence="2">The sequence shown here is derived from an EMBL/GenBank/DDBJ whole genome shotgun (WGS) entry which is preliminary data.</text>
</comment>
<organism evidence="2 3">
    <name type="scientific">Chiloscyllium punctatum</name>
    <name type="common">Brownbanded bambooshark</name>
    <name type="synonym">Hemiscyllium punctatum</name>
    <dbReference type="NCBI Taxonomy" id="137246"/>
    <lineage>
        <taxon>Eukaryota</taxon>
        <taxon>Metazoa</taxon>
        <taxon>Chordata</taxon>
        <taxon>Craniata</taxon>
        <taxon>Vertebrata</taxon>
        <taxon>Chondrichthyes</taxon>
        <taxon>Elasmobranchii</taxon>
        <taxon>Galeomorphii</taxon>
        <taxon>Galeoidea</taxon>
        <taxon>Orectolobiformes</taxon>
        <taxon>Hemiscylliidae</taxon>
        <taxon>Chiloscyllium</taxon>
    </lineage>
</organism>
<dbReference type="Proteomes" id="UP000287033">
    <property type="component" value="Unassembled WGS sequence"/>
</dbReference>
<protein>
    <submittedName>
        <fullName evidence="2">Uncharacterized protein</fullName>
    </submittedName>
</protein>
<sequence>MHWDRSGGEGTGTDPEARALGPIRRRDSEARALGPIQRRGHWDRFRGECTGTDPEARALGPIQRPRLTPQLVLTNGKPN</sequence>
<evidence type="ECO:0000313" key="2">
    <source>
        <dbReference type="EMBL" id="GCC33352.1"/>
    </source>
</evidence>
<name>A0A401SSL1_CHIPU</name>
<dbReference type="EMBL" id="BEZZ01000509">
    <property type="protein sequence ID" value="GCC33352.1"/>
    <property type="molecule type" value="Genomic_DNA"/>
</dbReference>
<proteinExistence type="predicted"/>
<keyword evidence="3" id="KW-1185">Reference proteome</keyword>
<evidence type="ECO:0000313" key="3">
    <source>
        <dbReference type="Proteomes" id="UP000287033"/>
    </source>
</evidence>